<accession>E8N4Y7</accession>
<dbReference type="PANTHER" id="PTHR11601">
    <property type="entry name" value="CYSTEINE DESULFURYLASE FAMILY MEMBER"/>
    <property type="match status" value="1"/>
</dbReference>
<evidence type="ECO:0000256" key="2">
    <source>
        <dbReference type="ARBA" id="ARBA00006490"/>
    </source>
</evidence>
<name>E8N4Y7_ANATU</name>
<evidence type="ECO:0000256" key="5">
    <source>
        <dbReference type="ARBA" id="ARBA00022723"/>
    </source>
</evidence>
<dbReference type="FunFam" id="3.40.640.10:FF:000084">
    <property type="entry name" value="IscS-like cysteine desulfurase"/>
    <property type="match status" value="1"/>
</dbReference>
<evidence type="ECO:0000256" key="9">
    <source>
        <dbReference type="ARBA" id="ARBA00050776"/>
    </source>
</evidence>
<keyword evidence="13" id="KW-1185">Reference proteome</keyword>
<dbReference type="AlphaFoldDB" id="E8N4Y7"/>
<dbReference type="GO" id="GO:0046872">
    <property type="term" value="F:metal ion binding"/>
    <property type="evidence" value="ECO:0007669"/>
    <property type="project" value="UniProtKB-KW"/>
</dbReference>
<dbReference type="Gene3D" id="3.40.640.10">
    <property type="entry name" value="Type I PLP-dependent aspartate aminotransferase-like (Major domain)"/>
    <property type="match status" value="1"/>
</dbReference>
<reference evidence="12 13" key="1">
    <citation type="submission" date="2010-12" db="EMBL/GenBank/DDBJ databases">
        <title>Whole genome sequence of Anaerolinea thermophila UNI-1.</title>
        <authorList>
            <person name="Narita-Yamada S."/>
            <person name="Kishi E."/>
            <person name="Watanabe Y."/>
            <person name="Takasaki K."/>
            <person name="Ankai A."/>
            <person name="Oguchi A."/>
            <person name="Fukui S."/>
            <person name="Takahashi M."/>
            <person name="Yashiro I."/>
            <person name="Hosoyama A."/>
            <person name="Sekiguchi Y."/>
            <person name="Hanada S."/>
            <person name="Fujita N."/>
        </authorList>
    </citation>
    <scope>NUCLEOTIDE SEQUENCE [LARGE SCALE GENOMIC DNA]</scope>
    <source>
        <strain evidence="13">DSM 14523 / JCM 11388 / NBRC 100420 / UNI-1</strain>
    </source>
</reference>
<dbReference type="HOGENOM" id="CLU_003433_0_0_0"/>
<evidence type="ECO:0000259" key="11">
    <source>
        <dbReference type="Pfam" id="PF00266"/>
    </source>
</evidence>
<dbReference type="GO" id="GO:0051536">
    <property type="term" value="F:iron-sulfur cluster binding"/>
    <property type="evidence" value="ECO:0007669"/>
    <property type="project" value="UniProtKB-KW"/>
</dbReference>
<evidence type="ECO:0000256" key="8">
    <source>
        <dbReference type="ARBA" id="ARBA00023014"/>
    </source>
</evidence>
<dbReference type="InterPro" id="IPR000192">
    <property type="entry name" value="Aminotrans_V_dom"/>
</dbReference>
<dbReference type="Pfam" id="PF00266">
    <property type="entry name" value="Aminotran_5"/>
    <property type="match status" value="1"/>
</dbReference>
<dbReference type="FunCoup" id="E8N4Y7">
    <property type="interactions" value="368"/>
</dbReference>
<dbReference type="OrthoDB" id="9808002at2"/>
<dbReference type="SUPFAM" id="SSF53383">
    <property type="entry name" value="PLP-dependent transferases"/>
    <property type="match status" value="1"/>
</dbReference>
<dbReference type="Proteomes" id="UP000008922">
    <property type="component" value="Chromosome"/>
</dbReference>
<keyword evidence="4 12" id="KW-0808">Transferase</keyword>
<dbReference type="EC" id="2.8.1.7" evidence="3"/>
<evidence type="ECO:0000256" key="6">
    <source>
        <dbReference type="ARBA" id="ARBA00022898"/>
    </source>
</evidence>
<keyword evidence="5" id="KW-0479">Metal-binding</keyword>
<comment type="catalytic activity">
    <reaction evidence="9">
        <text>(sulfur carrier)-H + L-cysteine = (sulfur carrier)-SH + L-alanine</text>
        <dbReference type="Rhea" id="RHEA:43892"/>
        <dbReference type="Rhea" id="RHEA-COMP:14737"/>
        <dbReference type="Rhea" id="RHEA-COMP:14739"/>
        <dbReference type="ChEBI" id="CHEBI:29917"/>
        <dbReference type="ChEBI" id="CHEBI:35235"/>
        <dbReference type="ChEBI" id="CHEBI:57972"/>
        <dbReference type="ChEBI" id="CHEBI:64428"/>
        <dbReference type="EC" id="2.8.1.7"/>
    </reaction>
</comment>
<feature type="domain" description="Aminotransferase class V" evidence="11">
    <location>
        <begin position="7"/>
        <end position="369"/>
    </location>
</feature>
<comment type="cofactor">
    <cofactor evidence="1 10">
        <name>pyridoxal 5'-phosphate</name>
        <dbReference type="ChEBI" id="CHEBI:597326"/>
    </cofactor>
</comment>
<dbReference type="PANTHER" id="PTHR11601:SF34">
    <property type="entry name" value="CYSTEINE DESULFURASE"/>
    <property type="match status" value="1"/>
</dbReference>
<proteinExistence type="inferred from homology"/>
<dbReference type="InParanoid" id="E8N4Y7"/>
<evidence type="ECO:0000313" key="13">
    <source>
        <dbReference type="Proteomes" id="UP000008922"/>
    </source>
</evidence>
<organism evidence="12 13">
    <name type="scientific">Anaerolinea thermophila (strain DSM 14523 / JCM 11388 / NBRC 100420 / UNI-1)</name>
    <dbReference type="NCBI Taxonomy" id="926569"/>
    <lineage>
        <taxon>Bacteria</taxon>
        <taxon>Bacillati</taxon>
        <taxon>Chloroflexota</taxon>
        <taxon>Anaerolineae</taxon>
        <taxon>Anaerolineales</taxon>
        <taxon>Anaerolineaceae</taxon>
        <taxon>Anaerolinea</taxon>
    </lineage>
</organism>
<dbReference type="Gene3D" id="3.90.1150.10">
    <property type="entry name" value="Aspartate Aminotransferase, domain 1"/>
    <property type="match status" value="1"/>
</dbReference>
<dbReference type="PROSITE" id="PS00595">
    <property type="entry name" value="AA_TRANSFER_CLASS_5"/>
    <property type="match status" value="1"/>
</dbReference>
<dbReference type="InterPro" id="IPR020578">
    <property type="entry name" value="Aminotrans_V_PyrdxlP_BS"/>
</dbReference>
<keyword evidence="8" id="KW-0411">Iron-sulfur</keyword>
<dbReference type="GO" id="GO:0031071">
    <property type="term" value="F:cysteine desulfurase activity"/>
    <property type="evidence" value="ECO:0007669"/>
    <property type="project" value="UniProtKB-EC"/>
</dbReference>
<dbReference type="InterPro" id="IPR015421">
    <property type="entry name" value="PyrdxlP-dep_Trfase_major"/>
</dbReference>
<comment type="similarity">
    <text evidence="2">Belongs to the class-V pyridoxal-phosphate-dependent aminotransferase family. NifS/IscS subfamily.</text>
</comment>
<dbReference type="RefSeq" id="WP_013559883.1">
    <property type="nucleotide sequence ID" value="NC_014960.1"/>
</dbReference>
<evidence type="ECO:0000256" key="10">
    <source>
        <dbReference type="RuleBase" id="RU004504"/>
    </source>
</evidence>
<dbReference type="InterPro" id="IPR015424">
    <property type="entry name" value="PyrdxlP-dep_Trfase"/>
</dbReference>
<evidence type="ECO:0000313" key="12">
    <source>
        <dbReference type="EMBL" id="BAJ63501.1"/>
    </source>
</evidence>
<keyword evidence="7" id="KW-0408">Iron</keyword>
<dbReference type="eggNOG" id="COG1104">
    <property type="taxonomic scope" value="Bacteria"/>
</dbReference>
<dbReference type="STRING" id="926569.ANT_14730"/>
<evidence type="ECO:0000256" key="7">
    <source>
        <dbReference type="ARBA" id="ARBA00023004"/>
    </source>
</evidence>
<dbReference type="Gene3D" id="1.10.260.50">
    <property type="match status" value="1"/>
</dbReference>
<dbReference type="EMBL" id="AP012029">
    <property type="protein sequence ID" value="BAJ63501.1"/>
    <property type="molecule type" value="Genomic_DNA"/>
</dbReference>
<evidence type="ECO:0000256" key="4">
    <source>
        <dbReference type="ARBA" id="ARBA00022679"/>
    </source>
</evidence>
<protein>
    <recommendedName>
        <fullName evidence="3">cysteine desulfurase</fullName>
        <ecNumber evidence="3">2.8.1.7</ecNumber>
    </recommendedName>
</protein>
<evidence type="ECO:0000256" key="1">
    <source>
        <dbReference type="ARBA" id="ARBA00001933"/>
    </source>
</evidence>
<dbReference type="InterPro" id="IPR015422">
    <property type="entry name" value="PyrdxlP-dep_Trfase_small"/>
</dbReference>
<dbReference type="KEGG" id="atm:ANT_14730"/>
<keyword evidence="6" id="KW-0663">Pyridoxal phosphate</keyword>
<dbReference type="InterPro" id="IPR016454">
    <property type="entry name" value="Cysteine_dSase"/>
</dbReference>
<evidence type="ECO:0000256" key="3">
    <source>
        <dbReference type="ARBA" id="ARBA00012239"/>
    </source>
</evidence>
<gene>
    <name evidence="12" type="primary">iscS</name>
    <name evidence="12" type="ordered locus">ANT_14730</name>
</gene>
<sequence length="384" mass="41709">MTQKHFYLDYAATTPLDPAVLEKMLPYFSEQFGNPSSVHSWGQQAENALETARETVASCLSAEASEIVFTSCGTESDNLALRGVARAQRSLHGKHHILTTPVEHHAVSHTAFDLAKVEGFEVELLPVDSTGMVDPDEVARRIRKDTAIVSVIYANNEIGTINPIAEIGKICREKGVPFHTDAVQAAAHLRMDVQRDFVDLLSIGAHKFYGPKGVGALYIRKGIPIQAVQTGGKQENYLRAGTHNVPYIVGLAEALKIAQTEPEKRAQHFQSMRDSLIHEVLSRIPGSQLTGHPSRRLPNHASFVFDGVDGNALLMMLDVQGFACSSGSACKTGSPQPSEVLLVLGIPAKLALSSLRVTLGRDTTSEALSLFVEALERCVAQQRK</sequence>
<dbReference type="PIRSF" id="PIRSF005572">
    <property type="entry name" value="NifS"/>
    <property type="match status" value="1"/>
</dbReference>